<gene>
    <name evidence="1" type="ORF">O1611_g4834</name>
</gene>
<reference evidence="1" key="1">
    <citation type="submission" date="2022-12" db="EMBL/GenBank/DDBJ databases">
        <title>Genome Sequence of Lasiodiplodia mahajangana.</title>
        <authorList>
            <person name="Buettner E."/>
        </authorList>
    </citation>
    <scope>NUCLEOTIDE SEQUENCE</scope>
    <source>
        <strain evidence="1">VT137</strain>
    </source>
</reference>
<evidence type="ECO:0000313" key="2">
    <source>
        <dbReference type="Proteomes" id="UP001153332"/>
    </source>
</evidence>
<keyword evidence="2" id="KW-1185">Reference proteome</keyword>
<name>A0ACC2JNI5_9PEZI</name>
<proteinExistence type="predicted"/>
<organism evidence="1 2">
    <name type="scientific">Lasiodiplodia mahajangana</name>
    <dbReference type="NCBI Taxonomy" id="1108764"/>
    <lineage>
        <taxon>Eukaryota</taxon>
        <taxon>Fungi</taxon>
        <taxon>Dikarya</taxon>
        <taxon>Ascomycota</taxon>
        <taxon>Pezizomycotina</taxon>
        <taxon>Dothideomycetes</taxon>
        <taxon>Dothideomycetes incertae sedis</taxon>
        <taxon>Botryosphaeriales</taxon>
        <taxon>Botryosphaeriaceae</taxon>
        <taxon>Lasiodiplodia</taxon>
    </lineage>
</organism>
<dbReference type="EMBL" id="JAPUUL010000955">
    <property type="protein sequence ID" value="KAJ8128802.1"/>
    <property type="molecule type" value="Genomic_DNA"/>
</dbReference>
<accession>A0ACC2JNI5</accession>
<dbReference type="Proteomes" id="UP001153332">
    <property type="component" value="Unassembled WGS sequence"/>
</dbReference>
<comment type="caution">
    <text evidence="1">The sequence shown here is derived from an EMBL/GenBank/DDBJ whole genome shotgun (WGS) entry which is preliminary data.</text>
</comment>
<sequence>METPDNFGRPMAGRLAQMWLRNVDDWSGVTNKQERKRIQNRRNQRTYRARRRAACTNELDRSSLDVSVRTNPLTPKALVYRQPRPELFLHGINDAETAEAVIQAVSSVNILTPDSELNRRIMKRFEELAVRSYAARSPQLNILPSLSQFNFLKALFTNVDVLGLSAADMHDDALSPFNVVIGPVHASSQRERLSQLPLGLRPTNLQRETLHHPWIDLIPIPAMRDNIFRPGLDAFDEEQLCHDIYTSLETCFAIFGKISALETCFGRLFWETVLGDCFGRLFWETVLGDYFRTLEIRAA</sequence>
<evidence type="ECO:0000313" key="1">
    <source>
        <dbReference type="EMBL" id="KAJ8128802.1"/>
    </source>
</evidence>
<protein>
    <submittedName>
        <fullName evidence="1">Uncharacterized protein</fullName>
    </submittedName>
</protein>